<gene>
    <name evidence="1" type="ORF">D0Q02_16345</name>
</gene>
<reference evidence="1 2" key="1">
    <citation type="submission" date="2018-08" db="EMBL/GenBank/DDBJ databases">
        <title>Verrucosispora craniellae sp. nov., isolated from a marine sponge in the South China Sea.</title>
        <authorList>
            <person name="Li L."/>
            <person name="Lin H.W."/>
        </authorList>
    </citation>
    <scope>NUCLEOTIDE SEQUENCE [LARGE SCALE GENOMIC DNA]</scope>
    <source>
        <strain evidence="1 2">LHW63014</strain>
    </source>
</reference>
<name>A0A372FXW7_9ACTN</name>
<organism evidence="1 2">
    <name type="scientific">Micromonospora craniellae</name>
    <dbReference type="NCBI Taxonomy" id="2294034"/>
    <lineage>
        <taxon>Bacteria</taxon>
        <taxon>Bacillati</taxon>
        <taxon>Actinomycetota</taxon>
        <taxon>Actinomycetes</taxon>
        <taxon>Micromonosporales</taxon>
        <taxon>Micromonosporaceae</taxon>
        <taxon>Micromonospora</taxon>
    </lineage>
</organism>
<dbReference type="EMBL" id="QVFU01000016">
    <property type="protein sequence ID" value="RFS45464.1"/>
    <property type="molecule type" value="Genomic_DNA"/>
</dbReference>
<evidence type="ECO:0000313" key="1">
    <source>
        <dbReference type="EMBL" id="RFS45464.1"/>
    </source>
</evidence>
<comment type="caution">
    <text evidence="1">The sequence shown here is derived from an EMBL/GenBank/DDBJ whole genome shotgun (WGS) entry which is preliminary data.</text>
</comment>
<dbReference type="AlphaFoldDB" id="A0A372FXW7"/>
<evidence type="ECO:0000313" key="2">
    <source>
        <dbReference type="Proteomes" id="UP000262621"/>
    </source>
</evidence>
<evidence type="ECO:0008006" key="3">
    <source>
        <dbReference type="Google" id="ProtNLM"/>
    </source>
</evidence>
<dbReference type="Proteomes" id="UP000262621">
    <property type="component" value="Unassembled WGS sequence"/>
</dbReference>
<accession>A0A372FXW7</accession>
<proteinExistence type="predicted"/>
<sequence length="88" mass="9133">MRSDGWGRLPPGQRAAALVDAARSYLDTGDLSAAGSALLDADRTAPAEVRSRPVARTLLAEIIQRTPAPADVARLATTVGLIPNTPSN</sequence>
<dbReference type="OrthoDB" id="3356937at2"/>
<protein>
    <recommendedName>
        <fullName evidence="3">XRE family transcriptional regulator</fullName>
    </recommendedName>
</protein>
<keyword evidence="2" id="KW-1185">Reference proteome</keyword>
<dbReference type="RefSeq" id="WP_117228854.1">
    <property type="nucleotide sequence ID" value="NZ_CP061725.1"/>
</dbReference>